<reference evidence="2 3" key="1">
    <citation type="submission" date="2019-12" db="EMBL/GenBank/DDBJ databases">
        <title>Whole-genome analyses of novel actinobacteria.</title>
        <authorList>
            <person name="Sahin N."/>
            <person name="Saygin H."/>
        </authorList>
    </citation>
    <scope>NUCLEOTIDE SEQUENCE [LARGE SCALE GENOMIC DNA]</scope>
    <source>
        <strain evidence="2 3">KC615</strain>
    </source>
</reference>
<dbReference type="Proteomes" id="UP000430692">
    <property type="component" value="Unassembled WGS sequence"/>
</dbReference>
<organism evidence="2 3">
    <name type="scientific">Shimazuella alba</name>
    <dbReference type="NCBI Taxonomy" id="2690964"/>
    <lineage>
        <taxon>Bacteria</taxon>
        <taxon>Bacillati</taxon>
        <taxon>Bacillota</taxon>
        <taxon>Bacilli</taxon>
        <taxon>Bacillales</taxon>
        <taxon>Thermoactinomycetaceae</taxon>
        <taxon>Shimazuella</taxon>
    </lineage>
</organism>
<feature type="region of interest" description="Disordered" evidence="1">
    <location>
        <begin position="1"/>
        <end position="29"/>
    </location>
</feature>
<feature type="region of interest" description="Disordered" evidence="1">
    <location>
        <begin position="158"/>
        <end position="189"/>
    </location>
</feature>
<accession>A0A6I4VLH2</accession>
<dbReference type="AlphaFoldDB" id="A0A6I4VLH2"/>
<gene>
    <name evidence="2" type="ORF">GSM42_00470</name>
</gene>
<keyword evidence="3" id="KW-1185">Reference proteome</keyword>
<sequence>MKSSPVRSKRSTRRPRVPTAHIARKPLPTQTGLPNINILKLMDGFVSFRSTIHDLSQSLQRLESMMDHTTSLFSVGRNIRAGKGPFVPQLPKPPVSKNDFKNEFKDEEIPIIKLPKMPPPRSPFLRLLQYIDMGKVLSILQSPMMKGIFTQMFAPKPAATQTTTPKPHVAKNRATAGKRRNVRRKRVRP</sequence>
<feature type="compositionally biased region" description="Low complexity" evidence="1">
    <location>
        <begin position="158"/>
        <end position="167"/>
    </location>
</feature>
<proteinExistence type="predicted"/>
<evidence type="ECO:0000256" key="1">
    <source>
        <dbReference type="SAM" id="MobiDB-lite"/>
    </source>
</evidence>
<name>A0A6I4VLH2_9BACL</name>
<comment type="caution">
    <text evidence="2">The sequence shown here is derived from an EMBL/GenBank/DDBJ whole genome shotgun (WGS) entry which is preliminary data.</text>
</comment>
<evidence type="ECO:0000313" key="3">
    <source>
        <dbReference type="Proteomes" id="UP000430692"/>
    </source>
</evidence>
<feature type="compositionally biased region" description="Basic residues" evidence="1">
    <location>
        <begin position="7"/>
        <end position="16"/>
    </location>
</feature>
<protein>
    <submittedName>
        <fullName evidence="2">Uncharacterized protein</fullName>
    </submittedName>
</protein>
<dbReference type="RefSeq" id="WP_160799293.1">
    <property type="nucleotide sequence ID" value="NZ_WUUL01000001.1"/>
</dbReference>
<feature type="compositionally biased region" description="Basic residues" evidence="1">
    <location>
        <begin position="168"/>
        <end position="189"/>
    </location>
</feature>
<evidence type="ECO:0000313" key="2">
    <source>
        <dbReference type="EMBL" id="MXQ52247.1"/>
    </source>
</evidence>
<dbReference type="EMBL" id="WUUL01000001">
    <property type="protein sequence ID" value="MXQ52247.1"/>
    <property type="molecule type" value="Genomic_DNA"/>
</dbReference>